<keyword evidence="1" id="KW-1133">Transmembrane helix</keyword>
<keyword evidence="3" id="KW-1185">Reference proteome</keyword>
<comment type="caution">
    <text evidence="2">The sequence shown here is derived from an EMBL/GenBank/DDBJ whole genome shotgun (WGS) entry which is preliminary data.</text>
</comment>
<organism evidence="2 3">
    <name type="scientific">Deinococcus rufus</name>
    <dbReference type="NCBI Taxonomy" id="2136097"/>
    <lineage>
        <taxon>Bacteria</taxon>
        <taxon>Thermotogati</taxon>
        <taxon>Deinococcota</taxon>
        <taxon>Deinococci</taxon>
        <taxon>Deinococcales</taxon>
        <taxon>Deinococcaceae</taxon>
        <taxon>Deinococcus</taxon>
    </lineage>
</organism>
<protein>
    <recommendedName>
        <fullName evidence="4">DUF1345 domain-containing protein</fullName>
    </recommendedName>
</protein>
<accession>A0ABV7Z8B5</accession>
<sequence length="222" mass="23916">MRAPESLWPARLAVIAVIGLNLTLSEQLTFGPTWLLPGLETLLLLPLSLLRGRARHRLVHLGRRAVDMDSARLVRALAVGMIGLLHLGNLASLTLLVLGLLRGGGPGATALLAGALSIWVTNVLVFSLWYWELDQGGPLGRGDPGAPLDFLFPQRTVPGLAPADWRPEYLDYLFVAFTNASAFSPTDTLPLTRRAKGLMTVQASTSMLTVVLVASRAVNILR</sequence>
<evidence type="ECO:0000313" key="2">
    <source>
        <dbReference type="EMBL" id="MFC3832935.1"/>
    </source>
</evidence>
<proteinExistence type="predicted"/>
<keyword evidence="1" id="KW-0812">Transmembrane</keyword>
<dbReference type="RefSeq" id="WP_322474824.1">
    <property type="nucleotide sequence ID" value="NZ_JBHRZG010000009.1"/>
</dbReference>
<dbReference type="Proteomes" id="UP001595803">
    <property type="component" value="Unassembled WGS sequence"/>
</dbReference>
<feature type="transmembrane region" description="Helical" evidence="1">
    <location>
        <begin position="35"/>
        <end position="52"/>
    </location>
</feature>
<feature type="transmembrane region" description="Helical" evidence="1">
    <location>
        <begin position="107"/>
        <end position="131"/>
    </location>
</feature>
<feature type="transmembrane region" description="Helical" evidence="1">
    <location>
        <begin position="73"/>
        <end position="101"/>
    </location>
</feature>
<keyword evidence="1" id="KW-0472">Membrane</keyword>
<name>A0ABV7Z8B5_9DEIO</name>
<reference evidence="3" key="1">
    <citation type="journal article" date="2019" name="Int. J. Syst. Evol. Microbiol.">
        <title>The Global Catalogue of Microorganisms (GCM) 10K type strain sequencing project: providing services to taxonomists for standard genome sequencing and annotation.</title>
        <authorList>
            <consortium name="The Broad Institute Genomics Platform"/>
            <consortium name="The Broad Institute Genome Sequencing Center for Infectious Disease"/>
            <person name="Wu L."/>
            <person name="Ma J."/>
        </authorList>
    </citation>
    <scope>NUCLEOTIDE SEQUENCE [LARGE SCALE GENOMIC DNA]</scope>
    <source>
        <strain evidence="3">CCTCC AB 2017081</strain>
    </source>
</reference>
<gene>
    <name evidence="2" type="ORF">ACFOSB_08715</name>
</gene>
<dbReference type="EMBL" id="JBHRZG010000009">
    <property type="protein sequence ID" value="MFC3832935.1"/>
    <property type="molecule type" value="Genomic_DNA"/>
</dbReference>
<evidence type="ECO:0000313" key="3">
    <source>
        <dbReference type="Proteomes" id="UP001595803"/>
    </source>
</evidence>
<evidence type="ECO:0000256" key="1">
    <source>
        <dbReference type="SAM" id="Phobius"/>
    </source>
</evidence>
<evidence type="ECO:0008006" key="4">
    <source>
        <dbReference type="Google" id="ProtNLM"/>
    </source>
</evidence>